<sequence length="196" mass="21021">MKTRLVGVTALALGLTVAGCGTAHNKAQEEPEVVTVTSTITEEPTPEPSTVVVTETSTASQNSAACGTQDGLTAVRENIHTLKPDKYQWDADCPDLSGYDPCADLSWAAIHVYGGTGSSPIHFMLFHKGEYVGTATEQPEGLLPSVDRLSDDAFRIIYSAPREGESNSEASGAWYRVFNWSDAENRVIGSERISPD</sequence>
<keyword evidence="2 6" id="KW-0732">Signal</keyword>
<evidence type="ECO:0000313" key="7">
    <source>
        <dbReference type="EMBL" id="PFG27617.1"/>
    </source>
</evidence>
<evidence type="ECO:0000256" key="3">
    <source>
        <dbReference type="ARBA" id="ARBA00023136"/>
    </source>
</evidence>
<dbReference type="Proteomes" id="UP000221653">
    <property type="component" value="Unassembled WGS sequence"/>
</dbReference>
<feature type="chain" id="PRO_5039290537" evidence="6">
    <location>
        <begin position="24"/>
        <end position="196"/>
    </location>
</feature>
<reference evidence="7 8" key="1">
    <citation type="submission" date="2017-10" db="EMBL/GenBank/DDBJ databases">
        <title>Sequencing the genomes of 1000 actinobacteria strains.</title>
        <authorList>
            <person name="Klenk H.-P."/>
        </authorList>
    </citation>
    <scope>NUCLEOTIDE SEQUENCE [LARGE SCALE GENOMIC DNA]</scope>
    <source>
        <strain evidence="7 8">DSM 20688</strain>
    </source>
</reference>
<keyword evidence="3" id="KW-0472">Membrane</keyword>
<dbReference type="RefSeq" id="WP_053072549.1">
    <property type="nucleotide sequence ID" value="NZ_LDYE01000001.1"/>
</dbReference>
<name>A0A2A9DLJ8_9CORY</name>
<evidence type="ECO:0000256" key="2">
    <source>
        <dbReference type="ARBA" id="ARBA00022729"/>
    </source>
</evidence>
<organism evidence="7 8">
    <name type="scientific">Corynebacterium renale</name>
    <dbReference type="NCBI Taxonomy" id="1724"/>
    <lineage>
        <taxon>Bacteria</taxon>
        <taxon>Bacillati</taxon>
        <taxon>Actinomycetota</taxon>
        <taxon>Actinomycetes</taxon>
        <taxon>Mycobacteriales</taxon>
        <taxon>Corynebacteriaceae</taxon>
        <taxon>Corynebacterium</taxon>
    </lineage>
</organism>
<evidence type="ECO:0000313" key="8">
    <source>
        <dbReference type="Proteomes" id="UP000221653"/>
    </source>
</evidence>
<dbReference type="PROSITE" id="PS51257">
    <property type="entry name" value="PROKAR_LIPOPROTEIN"/>
    <property type="match status" value="1"/>
</dbReference>
<evidence type="ECO:0000256" key="4">
    <source>
        <dbReference type="ARBA" id="ARBA00023139"/>
    </source>
</evidence>
<gene>
    <name evidence="7" type="ORF">ATK06_0689</name>
</gene>
<keyword evidence="1" id="KW-1003">Cell membrane</keyword>
<dbReference type="STRING" id="1724.GCA_001044175_00036"/>
<protein>
    <submittedName>
        <fullName evidence="7">LppP/LprE lipoprotein</fullName>
    </submittedName>
</protein>
<dbReference type="InterPro" id="IPR025971">
    <property type="entry name" value="LppP/LprE"/>
</dbReference>
<dbReference type="AlphaFoldDB" id="A0A2A9DLJ8"/>
<feature type="signal peptide" evidence="6">
    <location>
        <begin position="1"/>
        <end position="23"/>
    </location>
</feature>
<accession>A0A2A9DLJ8</accession>
<proteinExistence type="predicted"/>
<dbReference type="Pfam" id="PF14041">
    <property type="entry name" value="Lipoprotein_21"/>
    <property type="match status" value="1"/>
</dbReference>
<dbReference type="EMBL" id="PDJF01000001">
    <property type="protein sequence ID" value="PFG27617.1"/>
    <property type="molecule type" value="Genomic_DNA"/>
</dbReference>
<keyword evidence="8" id="KW-1185">Reference proteome</keyword>
<comment type="caution">
    <text evidence="7">The sequence shown here is derived from an EMBL/GenBank/DDBJ whole genome shotgun (WGS) entry which is preliminary data.</text>
</comment>
<evidence type="ECO:0000256" key="6">
    <source>
        <dbReference type="SAM" id="SignalP"/>
    </source>
</evidence>
<keyword evidence="4" id="KW-0564">Palmitate</keyword>
<evidence type="ECO:0000256" key="5">
    <source>
        <dbReference type="ARBA" id="ARBA00023288"/>
    </source>
</evidence>
<evidence type="ECO:0000256" key="1">
    <source>
        <dbReference type="ARBA" id="ARBA00022475"/>
    </source>
</evidence>
<dbReference type="OrthoDB" id="3254867at2"/>
<keyword evidence="5 7" id="KW-0449">Lipoprotein</keyword>